<feature type="region of interest" description="Disordered" evidence="7">
    <location>
        <begin position="700"/>
        <end position="730"/>
    </location>
</feature>
<feature type="region of interest" description="Disordered" evidence="7">
    <location>
        <begin position="1355"/>
        <end position="1374"/>
    </location>
</feature>
<feature type="region of interest" description="Disordered" evidence="7">
    <location>
        <begin position="346"/>
        <end position="494"/>
    </location>
</feature>
<dbReference type="GO" id="GO:0003712">
    <property type="term" value="F:transcription coregulator activity"/>
    <property type="evidence" value="ECO:0007669"/>
    <property type="project" value="InterPro"/>
</dbReference>
<feature type="compositionally biased region" description="Pro residues" evidence="7">
    <location>
        <begin position="349"/>
        <end position="358"/>
    </location>
</feature>
<dbReference type="OrthoDB" id="7326421at2759"/>
<feature type="region of interest" description="Disordered" evidence="7">
    <location>
        <begin position="1"/>
        <end position="37"/>
    </location>
</feature>
<feature type="compositionally biased region" description="Polar residues" evidence="7">
    <location>
        <begin position="718"/>
        <end position="730"/>
    </location>
</feature>
<reference evidence="9" key="1">
    <citation type="journal article" date="2020" name="Stud. Mycol.">
        <title>101 Dothideomycetes genomes: a test case for predicting lifestyles and emergence of pathogens.</title>
        <authorList>
            <person name="Haridas S."/>
            <person name="Albert R."/>
            <person name="Binder M."/>
            <person name="Bloem J."/>
            <person name="Labutti K."/>
            <person name="Salamov A."/>
            <person name="Andreopoulos B."/>
            <person name="Baker S."/>
            <person name="Barry K."/>
            <person name="Bills G."/>
            <person name="Bluhm B."/>
            <person name="Cannon C."/>
            <person name="Castanera R."/>
            <person name="Culley D."/>
            <person name="Daum C."/>
            <person name="Ezra D."/>
            <person name="Gonzalez J."/>
            <person name="Henrissat B."/>
            <person name="Kuo A."/>
            <person name="Liang C."/>
            <person name="Lipzen A."/>
            <person name="Lutzoni F."/>
            <person name="Magnuson J."/>
            <person name="Mondo S."/>
            <person name="Nolan M."/>
            <person name="Ohm R."/>
            <person name="Pangilinan J."/>
            <person name="Park H.-J."/>
            <person name="Ramirez L."/>
            <person name="Alfaro M."/>
            <person name="Sun H."/>
            <person name="Tritt A."/>
            <person name="Yoshinaga Y."/>
            <person name="Zwiers L.-H."/>
            <person name="Turgeon B."/>
            <person name="Goodwin S."/>
            <person name="Spatafora J."/>
            <person name="Crous P."/>
            <person name="Grigoriev I."/>
        </authorList>
    </citation>
    <scope>NUCLEOTIDE SEQUENCE</scope>
    <source>
        <strain evidence="9">CBS 260.36</strain>
    </source>
</reference>
<keyword evidence="2" id="KW-0597">Phosphoprotein</keyword>
<feature type="domain" description="Gem-associated protein 5 TPR" evidence="8">
    <location>
        <begin position="589"/>
        <end position="690"/>
    </location>
</feature>
<evidence type="ECO:0000256" key="5">
    <source>
        <dbReference type="ARBA" id="ARBA00023163"/>
    </source>
</evidence>
<dbReference type="InterPro" id="IPR015943">
    <property type="entry name" value="WD40/YVTN_repeat-like_dom_sf"/>
</dbReference>
<feature type="compositionally biased region" description="Polar residues" evidence="7">
    <location>
        <begin position="470"/>
        <end position="479"/>
    </location>
</feature>
<feature type="region of interest" description="Disordered" evidence="7">
    <location>
        <begin position="1228"/>
        <end position="1262"/>
    </location>
</feature>
<organism evidence="9 10">
    <name type="scientific">Myriangium duriaei CBS 260.36</name>
    <dbReference type="NCBI Taxonomy" id="1168546"/>
    <lineage>
        <taxon>Eukaryota</taxon>
        <taxon>Fungi</taxon>
        <taxon>Dikarya</taxon>
        <taxon>Ascomycota</taxon>
        <taxon>Pezizomycotina</taxon>
        <taxon>Dothideomycetes</taxon>
        <taxon>Dothideomycetidae</taxon>
        <taxon>Myriangiales</taxon>
        <taxon>Myriangiaceae</taxon>
        <taxon>Myriangium</taxon>
    </lineage>
</organism>
<dbReference type="EMBL" id="ML996086">
    <property type="protein sequence ID" value="KAF2152508.1"/>
    <property type="molecule type" value="Genomic_DNA"/>
</dbReference>
<feature type="compositionally biased region" description="Basic and acidic residues" evidence="7">
    <location>
        <begin position="1109"/>
        <end position="1122"/>
    </location>
</feature>
<proteinExistence type="predicted"/>
<feature type="compositionally biased region" description="Low complexity" evidence="7">
    <location>
        <begin position="1123"/>
        <end position="1134"/>
    </location>
</feature>
<feature type="region of interest" description="Disordered" evidence="7">
    <location>
        <begin position="1399"/>
        <end position="1422"/>
    </location>
</feature>
<dbReference type="GO" id="GO:0045944">
    <property type="term" value="P:positive regulation of transcription by RNA polymerase II"/>
    <property type="evidence" value="ECO:0007669"/>
    <property type="project" value="TreeGrafter"/>
</dbReference>
<dbReference type="GO" id="GO:0005634">
    <property type="term" value="C:nucleus"/>
    <property type="evidence" value="ECO:0007669"/>
    <property type="project" value="UniProtKB-SubCell"/>
</dbReference>
<keyword evidence="5" id="KW-0804">Transcription</keyword>
<evidence type="ECO:0000313" key="9">
    <source>
        <dbReference type="EMBL" id="KAF2152508.1"/>
    </source>
</evidence>
<accession>A0A9P4J4Z1</accession>
<feature type="region of interest" description="Disordered" evidence="7">
    <location>
        <begin position="982"/>
        <end position="1203"/>
    </location>
</feature>
<feature type="compositionally biased region" description="Low complexity" evidence="7">
    <location>
        <begin position="418"/>
        <end position="427"/>
    </location>
</feature>
<feature type="compositionally biased region" description="Polar residues" evidence="7">
    <location>
        <begin position="1154"/>
        <end position="1195"/>
    </location>
</feature>
<feature type="compositionally biased region" description="Polar residues" evidence="7">
    <location>
        <begin position="814"/>
        <end position="845"/>
    </location>
</feature>
<comment type="caution">
    <text evidence="9">The sequence shown here is derived from an EMBL/GenBank/DDBJ whole genome shotgun (WGS) entry which is preliminary data.</text>
</comment>
<feature type="compositionally biased region" description="Basic residues" evidence="7">
    <location>
        <begin position="989"/>
        <end position="1001"/>
    </location>
</feature>
<evidence type="ECO:0000259" key="8">
    <source>
        <dbReference type="Pfam" id="PF23774"/>
    </source>
</evidence>
<evidence type="ECO:0000256" key="2">
    <source>
        <dbReference type="ARBA" id="ARBA00022553"/>
    </source>
</evidence>
<feature type="region of interest" description="Disordered" evidence="7">
    <location>
        <begin position="1727"/>
        <end position="1753"/>
    </location>
</feature>
<evidence type="ECO:0000256" key="3">
    <source>
        <dbReference type="ARBA" id="ARBA00022884"/>
    </source>
</evidence>
<evidence type="ECO:0000256" key="4">
    <source>
        <dbReference type="ARBA" id="ARBA00023015"/>
    </source>
</evidence>
<name>A0A9P4J4Z1_9PEZI</name>
<dbReference type="InterPro" id="IPR036322">
    <property type="entry name" value="WD40_repeat_dom_sf"/>
</dbReference>
<feature type="region of interest" description="Disordered" evidence="7">
    <location>
        <begin position="788"/>
        <end position="891"/>
    </location>
</feature>
<dbReference type="Pfam" id="PF23774">
    <property type="entry name" value="TPR_GEMI5"/>
    <property type="match status" value="1"/>
</dbReference>
<gene>
    <name evidence="9" type="ORF">K461DRAFT_313187</name>
</gene>
<dbReference type="GO" id="GO:0003723">
    <property type="term" value="F:RNA binding"/>
    <property type="evidence" value="ECO:0007669"/>
    <property type="project" value="UniProtKB-KW"/>
</dbReference>
<dbReference type="InterPro" id="IPR034605">
    <property type="entry name" value="PGC-1"/>
</dbReference>
<dbReference type="PANTHER" id="PTHR15528:SF11">
    <property type="entry name" value="FI18188P1"/>
    <property type="match status" value="1"/>
</dbReference>
<dbReference type="Gene3D" id="2.130.10.10">
    <property type="entry name" value="YVTN repeat-like/Quinoprotein amine dehydrogenase"/>
    <property type="match status" value="1"/>
</dbReference>
<keyword evidence="3" id="KW-0694">RNA-binding</keyword>
<protein>
    <recommendedName>
        <fullName evidence="8">Gem-associated protein 5 TPR domain-containing protein</fullName>
    </recommendedName>
</protein>
<feature type="compositionally biased region" description="Polar residues" evidence="7">
    <location>
        <begin position="936"/>
        <end position="962"/>
    </location>
</feature>
<dbReference type="InterPro" id="IPR056421">
    <property type="entry name" value="TPR_GEMI5"/>
</dbReference>
<dbReference type="SUPFAM" id="SSF50978">
    <property type="entry name" value="WD40 repeat-like"/>
    <property type="match status" value="1"/>
</dbReference>
<feature type="compositionally biased region" description="Low complexity" evidence="7">
    <location>
        <begin position="443"/>
        <end position="459"/>
    </location>
</feature>
<feature type="compositionally biased region" description="Basic and acidic residues" evidence="7">
    <location>
        <begin position="384"/>
        <end position="410"/>
    </location>
</feature>
<comment type="subcellular location">
    <subcellularLocation>
        <location evidence="1">Nucleus</location>
    </subcellularLocation>
</comment>
<sequence length="1753" mass="190123">MSSGSASRPGSRNSKRSARDPSSRTAPAPTLTPENAEAGLTPCAATQHLLLYAQRNVVLCLRHDTLSIEYRLEKHKEDVSWICVDNTSERSASQLMVSYDTGNTAIVWDINSGKEISRFVAYETLLCASFMKNGNIVFGGTGGNIVLFEPSTNEHVSVRLIYDPITAIAPCWDCQHFACGFMNGSMLICRIQPSFTIVHTLSIQKGPSKVTGIQWHGASQKSKTDMLATQTADGDMRVWSIPKVPNGDPCTAIRVLSEGEGITSGPNWFAWSRNGRIVQFIDKEARLFDVRTKNIVMSRVHIADDVIGLSNYASASVLFVLTANHFVQQWNLNPDGEPILIREVQHIPANPPPSPPGSRDPHNRSSQTLPPDLPSFTDSEASGDESKERSPLERAIRAMDADEEQERRDALGPLSPASSRSSNSSGRSSRRRMPKYLYDKPASTTSSSSRDSFTEFSMSQALPRPRDGTSVRSGTSYRSSLLRREVMRSPESPRNPALLDLFPFTNARMSGLPFRTPDYGDHTRTPDLLRKEMLRVVFGWEDDIKPLVRDELQRHPPTSSRAVLLLKWLGELGSDSIVSILGSQAMTSSDWMLLALSAIDKDSQKKAGDAFVQRLLEKGDIHPAVAILLGVGELDEAIEAYVSQKCYMEALLLTCLIMPSNWDRQCFLLKKWGEVAVKTGSPELAVRIFSCTSEETSAPWASPRAQDAVFSAHKDQSESSQSPLSPGQSARLTAKNASLKLITTFGDKANGLLPAVKSNDPMSIGGAGVTPIADSALSPDEQNAWFRKTRKDDPASAISARTATPGSYNRRRQGSQGATPRIGTNRTTPQTASREFAPSTQITSSGGPGSVHSRTHSHRPISSVQEEELSSGSPARHSSDRKAGGREQLPSPVAEALVRLRQENHARNGSRDRMPDGLHLDVIDTAFLDSALSPALPTQSTDQSGYSMTSSRTGNSGVSSPPLTAGSGKGRALEHYLSSLEQAGISPLRQHRPRSKARTGSRVRAESKARAQSKARAESRNRIRRERSESRGRHDIQIIPPAKRSPSSPVAMSPDEVLAAMQARMAVQEAEKSDSSKSRKSGSRSQSRRALAEKLSRPTARMINTEFPVADRGRSRSKKDGSVSRSPSSPLPRSEFIDNDRPPPNLGRSHDSNDVQASTPNRLHRSSSLSKTSGPPMQPTTPVREQGIGTTSPIYSEQPGLPRRAFTPLSKELAAKELEERRLSLARRPSAPQIPLPGGSVISKRPGMAPRSQTELGDKPASFLPPHVNFQDRIMRSHSVDVTGVDRPFQKLSGTSTTSVPIGLPANPRAMLHGRSMSFAASRREDSPVLPPPLPLVTDADAGYLSGDMMSPLLPNTTYSQAPTPDRSASVPIDPANQQHFHAQAPQSVQPPIFKEDSFRQGHTRSRSNNGSAPRPAHQHSPPIVTASIDETIHDSDVYIEQIGDPPLLPELQHLVEPPPPPPPPMAGSMSAGNSPIKTRQGSFGYGNVIQHHHGQGDIAISLDATNTRHDSPVQPMERAFTASPPQPQRRGRGSVSEVKSGLGSRIRLVTDRMRSTSRSGKKSPPVGGQAQNTAPSPYETVLPYAPTFGGNGTGSRGASPIQVHQPTSALSRGHQRRDSASGLRTKSPYETQVGPNVLTGGDSLGITYNRPNTAPGGRGTPSRLGVTQQGDEIPMPQLPQSTNSNAPGYIRNPKEIRANMPPDMLHQGMYVLPTGHGQHLPPGMHNASQSAGGVRKPSITERQDEDYVPEMI</sequence>
<dbReference type="PANTHER" id="PTHR15528">
    <property type="entry name" value="PEROXISOME PROLIFERATOR ACTIVATED RECEPTOR GAMMA COACTIVATOR 1 PGC-1 -RELATED"/>
    <property type="match status" value="1"/>
</dbReference>
<feature type="compositionally biased region" description="Basic and acidic residues" evidence="7">
    <location>
        <begin position="1003"/>
        <end position="1036"/>
    </location>
</feature>
<keyword evidence="10" id="KW-1185">Reference proteome</keyword>
<keyword evidence="6" id="KW-0539">Nucleus</keyword>
<feature type="compositionally biased region" description="Polar residues" evidence="7">
    <location>
        <begin position="1"/>
        <end position="12"/>
    </location>
</feature>
<evidence type="ECO:0000313" key="10">
    <source>
        <dbReference type="Proteomes" id="UP000799439"/>
    </source>
</evidence>
<feature type="region of interest" description="Disordered" evidence="7">
    <location>
        <begin position="935"/>
        <end position="970"/>
    </location>
</feature>
<feature type="compositionally biased region" description="Acidic residues" evidence="7">
    <location>
        <begin position="1744"/>
        <end position="1753"/>
    </location>
</feature>
<keyword evidence="4" id="KW-0805">Transcription regulation</keyword>
<dbReference type="Proteomes" id="UP000799439">
    <property type="component" value="Unassembled WGS sequence"/>
</dbReference>
<evidence type="ECO:0000256" key="1">
    <source>
        <dbReference type="ARBA" id="ARBA00004123"/>
    </source>
</evidence>
<feature type="region of interest" description="Disordered" evidence="7">
    <location>
        <begin position="1518"/>
        <end position="1645"/>
    </location>
</feature>
<evidence type="ECO:0000256" key="7">
    <source>
        <dbReference type="SAM" id="MobiDB-lite"/>
    </source>
</evidence>
<feature type="compositionally biased region" description="Polar residues" evidence="7">
    <location>
        <begin position="1623"/>
        <end position="1635"/>
    </location>
</feature>
<evidence type="ECO:0000256" key="6">
    <source>
        <dbReference type="ARBA" id="ARBA00023242"/>
    </source>
</evidence>